<proteinExistence type="predicted"/>
<dbReference type="EMBL" id="JBBKZV010000003">
    <property type="protein sequence ID" value="MEJ8822024.1"/>
    <property type="molecule type" value="Genomic_DNA"/>
</dbReference>
<feature type="transmembrane region" description="Helical" evidence="1">
    <location>
        <begin position="16"/>
        <end position="36"/>
    </location>
</feature>
<comment type="caution">
    <text evidence="2">The sequence shown here is derived from an EMBL/GenBank/DDBJ whole genome shotgun (WGS) entry which is preliminary data.</text>
</comment>
<sequence length="144" mass="14859">MYKPSDFIDGRKQHGGLLAAMTGVAVVAAAGVMLQWHPGASAGIAATRGDDLVVTQVPPAPLPPPPAPQAPTRKASGTYQLRCWQYGRLLFEEGPVTLGSDVRQGAKLVAFDRHGGALLVTADLGGTTCLARPSAPAPSLALPR</sequence>
<protein>
    <submittedName>
        <fullName evidence="2">Uncharacterized protein</fullName>
    </submittedName>
</protein>
<evidence type="ECO:0000313" key="3">
    <source>
        <dbReference type="Proteomes" id="UP001363010"/>
    </source>
</evidence>
<dbReference type="RefSeq" id="WP_340363069.1">
    <property type="nucleotide sequence ID" value="NZ_JBBKZV010000003.1"/>
</dbReference>
<organism evidence="2 3">
    <name type="scientific">Variovorax humicola</name>
    <dbReference type="NCBI Taxonomy" id="1769758"/>
    <lineage>
        <taxon>Bacteria</taxon>
        <taxon>Pseudomonadati</taxon>
        <taxon>Pseudomonadota</taxon>
        <taxon>Betaproteobacteria</taxon>
        <taxon>Burkholderiales</taxon>
        <taxon>Comamonadaceae</taxon>
        <taxon>Variovorax</taxon>
    </lineage>
</organism>
<name>A0ABU8VW36_9BURK</name>
<dbReference type="Proteomes" id="UP001363010">
    <property type="component" value="Unassembled WGS sequence"/>
</dbReference>
<evidence type="ECO:0000313" key="2">
    <source>
        <dbReference type="EMBL" id="MEJ8822024.1"/>
    </source>
</evidence>
<keyword evidence="1" id="KW-0812">Transmembrane</keyword>
<keyword evidence="1" id="KW-1133">Transmembrane helix</keyword>
<keyword evidence="3" id="KW-1185">Reference proteome</keyword>
<accession>A0ABU8VW36</accession>
<gene>
    <name evidence="2" type="ORF">WKW80_08230</name>
</gene>
<reference evidence="2 3" key="1">
    <citation type="submission" date="2024-03" db="EMBL/GenBank/DDBJ databases">
        <title>Novel species of the genus Variovorax.</title>
        <authorList>
            <person name="Liu Q."/>
            <person name="Xin Y.-H."/>
        </authorList>
    </citation>
    <scope>NUCLEOTIDE SEQUENCE [LARGE SCALE GENOMIC DNA]</scope>
    <source>
        <strain evidence="2 3">KACC 18501</strain>
    </source>
</reference>
<keyword evidence="1" id="KW-0472">Membrane</keyword>
<evidence type="ECO:0000256" key="1">
    <source>
        <dbReference type="SAM" id="Phobius"/>
    </source>
</evidence>